<dbReference type="STRING" id="1314674.A0A0D7B7N0"/>
<dbReference type="InterPro" id="IPR000073">
    <property type="entry name" value="AB_hydrolase_1"/>
</dbReference>
<proteinExistence type="predicted"/>
<keyword evidence="2" id="KW-0378">Hydrolase</keyword>
<evidence type="ECO:0000313" key="3">
    <source>
        <dbReference type="Proteomes" id="UP000054007"/>
    </source>
</evidence>
<name>A0A0D7B7N0_9AGAR</name>
<sequence>MEFQDWPSIFDTTTLIDRGLCPVTEIKQENTFTSHSLYYEIHGNGPEKIVFVMGLNSSSFAWHAQLPYFASSGKYTALVFDNRGCGYSGVPKGPFKTSTMAADVIALLDYIGWTEPRGIHIVGVSLGGMIAQELVWRIPERVASLVLGVTTPGGPIWNNFAPFEGVRLLLRATLESDQEKKIPIVLRMVFPETWLQEQSVQEPGRTNADVAADNLRLRFKVTKKQPLWGSIFQMCAALTHNVDCERLRKISSSIPKITLVTGDTDLLVDASNSVRLKKCMPEAELVQWTNVGHGIHIQCKDEFRDLVERTVKEGRERSSA</sequence>
<dbReference type="Pfam" id="PF00561">
    <property type="entry name" value="Abhydrolase_1"/>
    <property type="match status" value="1"/>
</dbReference>
<evidence type="ECO:0000313" key="2">
    <source>
        <dbReference type="EMBL" id="KIY66558.1"/>
    </source>
</evidence>
<protein>
    <submittedName>
        <fullName evidence="2">Alpha/beta-hydrolase</fullName>
    </submittedName>
</protein>
<dbReference type="GO" id="GO:0016787">
    <property type="term" value="F:hydrolase activity"/>
    <property type="evidence" value="ECO:0007669"/>
    <property type="project" value="UniProtKB-KW"/>
</dbReference>
<dbReference type="EMBL" id="KN880550">
    <property type="protein sequence ID" value="KIY66558.1"/>
    <property type="molecule type" value="Genomic_DNA"/>
</dbReference>
<dbReference type="OrthoDB" id="19657at2759"/>
<dbReference type="PANTHER" id="PTHR43433">
    <property type="entry name" value="HYDROLASE, ALPHA/BETA FOLD FAMILY PROTEIN"/>
    <property type="match status" value="1"/>
</dbReference>
<dbReference type="Proteomes" id="UP000054007">
    <property type="component" value="Unassembled WGS sequence"/>
</dbReference>
<dbReference type="PANTHER" id="PTHR43433:SF5">
    <property type="entry name" value="AB HYDROLASE-1 DOMAIN-CONTAINING PROTEIN"/>
    <property type="match status" value="1"/>
</dbReference>
<evidence type="ECO:0000259" key="1">
    <source>
        <dbReference type="Pfam" id="PF00561"/>
    </source>
</evidence>
<dbReference type="InterPro" id="IPR050471">
    <property type="entry name" value="AB_hydrolase"/>
</dbReference>
<dbReference type="Gene3D" id="3.40.50.1820">
    <property type="entry name" value="alpha/beta hydrolase"/>
    <property type="match status" value="1"/>
</dbReference>
<organism evidence="2 3">
    <name type="scientific">Cylindrobasidium torrendii FP15055 ss-10</name>
    <dbReference type="NCBI Taxonomy" id="1314674"/>
    <lineage>
        <taxon>Eukaryota</taxon>
        <taxon>Fungi</taxon>
        <taxon>Dikarya</taxon>
        <taxon>Basidiomycota</taxon>
        <taxon>Agaricomycotina</taxon>
        <taxon>Agaricomycetes</taxon>
        <taxon>Agaricomycetidae</taxon>
        <taxon>Agaricales</taxon>
        <taxon>Marasmiineae</taxon>
        <taxon>Physalacriaceae</taxon>
        <taxon>Cylindrobasidium</taxon>
    </lineage>
</organism>
<feature type="domain" description="AB hydrolase-1" evidence="1">
    <location>
        <begin position="49"/>
        <end position="297"/>
    </location>
</feature>
<dbReference type="AlphaFoldDB" id="A0A0D7B7N0"/>
<dbReference type="SUPFAM" id="SSF53474">
    <property type="entry name" value="alpha/beta-Hydrolases"/>
    <property type="match status" value="1"/>
</dbReference>
<dbReference type="InterPro" id="IPR029058">
    <property type="entry name" value="AB_hydrolase_fold"/>
</dbReference>
<gene>
    <name evidence="2" type="ORF">CYLTODRAFT_423275</name>
</gene>
<keyword evidence="3" id="KW-1185">Reference proteome</keyword>
<reference evidence="2 3" key="1">
    <citation type="journal article" date="2015" name="Fungal Genet. Biol.">
        <title>Evolution of novel wood decay mechanisms in Agaricales revealed by the genome sequences of Fistulina hepatica and Cylindrobasidium torrendii.</title>
        <authorList>
            <person name="Floudas D."/>
            <person name="Held B.W."/>
            <person name="Riley R."/>
            <person name="Nagy L.G."/>
            <person name="Koehler G."/>
            <person name="Ransdell A.S."/>
            <person name="Younus H."/>
            <person name="Chow J."/>
            <person name="Chiniquy J."/>
            <person name="Lipzen A."/>
            <person name="Tritt A."/>
            <person name="Sun H."/>
            <person name="Haridas S."/>
            <person name="LaButti K."/>
            <person name="Ohm R.A."/>
            <person name="Kues U."/>
            <person name="Blanchette R.A."/>
            <person name="Grigoriev I.V."/>
            <person name="Minto R.E."/>
            <person name="Hibbett D.S."/>
        </authorList>
    </citation>
    <scope>NUCLEOTIDE SEQUENCE [LARGE SCALE GENOMIC DNA]</scope>
    <source>
        <strain evidence="2 3">FP15055 ss-10</strain>
    </source>
</reference>
<accession>A0A0D7B7N0</accession>